<proteinExistence type="predicted"/>
<reference evidence="2 3" key="1">
    <citation type="journal article" date="2021" name="Nat. Plants">
        <title>The Taxus genome provides insights into paclitaxel biosynthesis.</title>
        <authorList>
            <person name="Xiong X."/>
            <person name="Gou J."/>
            <person name="Liao Q."/>
            <person name="Li Y."/>
            <person name="Zhou Q."/>
            <person name="Bi G."/>
            <person name="Li C."/>
            <person name="Du R."/>
            <person name="Wang X."/>
            <person name="Sun T."/>
            <person name="Guo L."/>
            <person name="Liang H."/>
            <person name="Lu P."/>
            <person name="Wu Y."/>
            <person name="Zhang Z."/>
            <person name="Ro D.K."/>
            <person name="Shang Y."/>
            <person name="Huang S."/>
            <person name="Yan J."/>
        </authorList>
    </citation>
    <scope>NUCLEOTIDE SEQUENCE [LARGE SCALE GENOMIC DNA]</scope>
    <source>
        <strain evidence="2">Ta-2019</strain>
    </source>
</reference>
<feature type="non-terminal residue" evidence="2">
    <location>
        <position position="50"/>
    </location>
</feature>
<evidence type="ECO:0000313" key="2">
    <source>
        <dbReference type="EMBL" id="KAH9329557.1"/>
    </source>
</evidence>
<evidence type="ECO:0000256" key="1">
    <source>
        <dbReference type="SAM" id="MobiDB-lite"/>
    </source>
</evidence>
<sequence length="50" mass="5741">RDRDARYGEFQRRICGGRGFEPRGRHKDADHEHEAGTRLSAAVFRSSGLR</sequence>
<feature type="region of interest" description="Disordered" evidence="1">
    <location>
        <begin position="15"/>
        <end position="50"/>
    </location>
</feature>
<dbReference type="EMBL" id="JAHRHJ020000001">
    <property type="protein sequence ID" value="KAH9329557.1"/>
    <property type="molecule type" value="Genomic_DNA"/>
</dbReference>
<gene>
    <name evidence="2" type="ORF">KI387_001665</name>
</gene>
<accession>A0AA38LQ65</accession>
<protein>
    <submittedName>
        <fullName evidence="2">Uncharacterized protein</fullName>
    </submittedName>
</protein>
<name>A0AA38LQ65_TAXCH</name>
<organism evidence="2 3">
    <name type="scientific">Taxus chinensis</name>
    <name type="common">Chinese yew</name>
    <name type="synonym">Taxus wallichiana var. chinensis</name>
    <dbReference type="NCBI Taxonomy" id="29808"/>
    <lineage>
        <taxon>Eukaryota</taxon>
        <taxon>Viridiplantae</taxon>
        <taxon>Streptophyta</taxon>
        <taxon>Embryophyta</taxon>
        <taxon>Tracheophyta</taxon>
        <taxon>Spermatophyta</taxon>
        <taxon>Pinopsida</taxon>
        <taxon>Pinidae</taxon>
        <taxon>Conifers II</taxon>
        <taxon>Cupressales</taxon>
        <taxon>Taxaceae</taxon>
        <taxon>Taxus</taxon>
    </lineage>
</organism>
<feature type="compositionally biased region" description="Basic and acidic residues" evidence="1">
    <location>
        <begin position="20"/>
        <end position="36"/>
    </location>
</feature>
<feature type="non-terminal residue" evidence="2">
    <location>
        <position position="1"/>
    </location>
</feature>
<keyword evidence="3" id="KW-1185">Reference proteome</keyword>
<evidence type="ECO:0000313" key="3">
    <source>
        <dbReference type="Proteomes" id="UP000824469"/>
    </source>
</evidence>
<dbReference type="AlphaFoldDB" id="A0AA38LQ65"/>
<dbReference type="Proteomes" id="UP000824469">
    <property type="component" value="Unassembled WGS sequence"/>
</dbReference>
<comment type="caution">
    <text evidence="2">The sequence shown here is derived from an EMBL/GenBank/DDBJ whole genome shotgun (WGS) entry which is preliminary data.</text>
</comment>